<evidence type="ECO:0000313" key="3">
    <source>
        <dbReference type="Proteomes" id="UP000034097"/>
    </source>
</evidence>
<accession>A0A0G1GWJ7</accession>
<reference evidence="2 3" key="1">
    <citation type="journal article" date="2015" name="Nature">
        <title>rRNA introns, odd ribosomes, and small enigmatic genomes across a large radiation of phyla.</title>
        <authorList>
            <person name="Brown C.T."/>
            <person name="Hug L.A."/>
            <person name="Thomas B.C."/>
            <person name="Sharon I."/>
            <person name="Castelle C.J."/>
            <person name="Singh A."/>
            <person name="Wilkins M.J."/>
            <person name="Williams K.H."/>
            <person name="Banfield J.F."/>
        </authorList>
    </citation>
    <scope>NUCLEOTIDE SEQUENCE [LARGE SCALE GENOMIC DNA]</scope>
</reference>
<evidence type="ECO:0000313" key="2">
    <source>
        <dbReference type="EMBL" id="KKT39005.1"/>
    </source>
</evidence>
<sequence length="130" mass="14166">MVEEAAKQTVKAGSDIAIGTVETVAGASPSASGQSGGDQFEQVSASSDPQAQAKKKAEEKRRFEEVKSELARYIERRRQLDAKIAQEKAQQTQVDQQKEAQEKQEKESFTAGLLKRVGGQSHGEVMKSKD</sequence>
<organism evidence="2 3">
    <name type="scientific">Candidatus Collierbacteria bacterium GW2011_GWF1_44_12</name>
    <dbReference type="NCBI Taxonomy" id="1618402"/>
    <lineage>
        <taxon>Bacteria</taxon>
        <taxon>Candidatus Collieribacteriota</taxon>
    </lineage>
</organism>
<gene>
    <name evidence="2" type="ORF">UW26_C0009G0014</name>
</gene>
<feature type="region of interest" description="Disordered" evidence="1">
    <location>
        <begin position="26"/>
        <end position="65"/>
    </location>
</feature>
<feature type="compositionally biased region" description="Basic and acidic residues" evidence="1">
    <location>
        <begin position="96"/>
        <end position="108"/>
    </location>
</feature>
<dbReference type="Proteomes" id="UP000034097">
    <property type="component" value="Unassembled WGS sequence"/>
</dbReference>
<comment type="caution">
    <text evidence="2">The sequence shown here is derived from an EMBL/GenBank/DDBJ whole genome shotgun (WGS) entry which is preliminary data.</text>
</comment>
<feature type="compositionally biased region" description="Basic and acidic residues" evidence="1">
    <location>
        <begin position="55"/>
        <end position="65"/>
    </location>
</feature>
<feature type="compositionally biased region" description="Polar residues" evidence="1">
    <location>
        <begin position="41"/>
        <end position="50"/>
    </location>
</feature>
<proteinExistence type="predicted"/>
<dbReference type="AlphaFoldDB" id="A0A0G1GWJ7"/>
<name>A0A0G1GWJ7_9BACT</name>
<feature type="region of interest" description="Disordered" evidence="1">
    <location>
        <begin position="84"/>
        <end position="130"/>
    </location>
</feature>
<evidence type="ECO:0000256" key="1">
    <source>
        <dbReference type="SAM" id="MobiDB-lite"/>
    </source>
</evidence>
<dbReference type="EMBL" id="LCHQ01000009">
    <property type="protein sequence ID" value="KKT39005.1"/>
    <property type="molecule type" value="Genomic_DNA"/>
</dbReference>
<protein>
    <submittedName>
        <fullName evidence="2">Uncharacterized protein</fullName>
    </submittedName>
</protein>